<reference evidence="2 3" key="1">
    <citation type="journal article" date="2018" name="Microb. Genom.">
        <title>Expanding an expanded genome: long-read sequencing of Trypanosoma cruzi.</title>
        <authorList>
            <person name="Berna L."/>
            <person name="Rodriguez M."/>
            <person name="Chiribao M.L."/>
            <person name="Parodi-Talice A."/>
            <person name="Pita S."/>
            <person name="Rijo G."/>
            <person name="Alvarez-Valin F."/>
            <person name="Robello C."/>
        </authorList>
    </citation>
    <scope>NUCLEOTIDE SEQUENCE [LARGE SCALE GENOMIC DNA]</scope>
    <source>
        <strain evidence="2 3">Dm28c</strain>
    </source>
</reference>
<dbReference type="AlphaFoldDB" id="A0A2V2VZQ2"/>
<dbReference type="SMART" id="SM00268">
    <property type="entry name" value="ACTIN"/>
    <property type="match status" value="1"/>
</dbReference>
<gene>
    <name evidence="2" type="ORF">C4B63_4g538</name>
</gene>
<dbReference type="FunFam" id="3.30.420.40:FF:000050">
    <property type="entry name" value="Actin, alpha skeletal muscle"/>
    <property type="match status" value="1"/>
</dbReference>
<dbReference type="InterPro" id="IPR043129">
    <property type="entry name" value="ATPase_NBD"/>
</dbReference>
<dbReference type="VEuPathDB" id="TriTrypDB:TcCLB.511361.40"/>
<dbReference type="SUPFAM" id="SSF53067">
    <property type="entry name" value="Actin-like ATPase domain"/>
    <property type="match status" value="2"/>
</dbReference>
<dbReference type="EMBL" id="PRFA01000004">
    <property type="protein sequence ID" value="PWV01327.1"/>
    <property type="molecule type" value="Genomic_DNA"/>
</dbReference>
<dbReference type="PRINTS" id="PR00190">
    <property type="entry name" value="ACTIN"/>
</dbReference>
<dbReference type="CDD" id="cd10220">
    <property type="entry name" value="ASKHA_NBD_Arp2"/>
    <property type="match status" value="1"/>
</dbReference>
<proteinExistence type="inferred from homology"/>
<dbReference type="Gene3D" id="3.90.640.10">
    <property type="entry name" value="Actin, Chain A, domain 4"/>
    <property type="match status" value="1"/>
</dbReference>
<dbReference type="VEuPathDB" id="TriTrypDB:ECC02_003209"/>
<protein>
    <submittedName>
        <fullName evidence="2">Putative actin-related protein 2</fullName>
    </submittedName>
</protein>
<dbReference type="VEuPathDB" id="TriTrypDB:Tc_MARK_4692"/>
<evidence type="ECO:0000256" key="1">
    <source>
        <dbReference type="RuleBase" id="RU000487"/>
    </source>
</evidence>
<sequence>MSTEKRPVVLDNGSGFIKCGYAGANFPTAVFQTALGRPVLRSTKKRSHGSSGGEEGNTHVDLMMRDIVFGDECSGVRHLLDMTYPIRNGIIQNMDEMCHLWDYTFGEMLQINPSEHRLLLSEVPLFSSKHRCHLYEVMFEKYNFMAIQSAVQGTLSLFSNGLQTGVAVESGEGISHCTPIFEGYALPKANRRVDLGGRNITEFLIRLMQRRGYSFNQSSDYETVRRMKERFCYAAVDSKLEKQLALETTVLEQTFLLPDGSSCSIGQERFEATEALFQPHLIDVECDGLSTQLWNCIQAAEIDVRAQLYSHVVLSGGSTMFPGLPSRIEKDMRAMFLEKALKGDRSRLGHFKLQIEDPPRRKYMVFLGGATLAALTVDQPEMWLTQAEWQEGGVSAVRARFGA</sequence>
<dbReference type="Proteomes" id="UP000246121">
    <property type="component" value="Unassembled WGS sequence"/>
</dbReference>
<dbReference type="OrthoDB" id="5132116at2759"/>
<name>A0A2V2VZQ2_TRYCR</name>
<dbReference type="VEuPathDB" id="TriTrypDB:C3747_2g315"/>
<dbReference type="VEuPathDB" id="TriTrypDB:TCSYLVIO_005988"/>
<dbReference type="VEuPathDB" id="TriTrypDB:TcBrA4_0086600"/>
<dbReference type="Gene3D" id="3.30.420.40">
    <property type="match status" value="2"/>
</dbReference>
<dbReference type="VEuPathDB" id="TriTrypDB:TcCL_ESM06457"/>
<dbReference type="FunFam" id="3.90.640.10:FF:000067">
    <property type="entry name" value="Actin-related protein 2"/>
    <property type="match status" value="1"/>
</dbReference>
<dbReference type="PANTHER" id="PTHR11937">
    <property type="entry name" value="ACTIN"/>
    <property type="match status" value="1"/>
</dbReference>
<dbReference type="VEuPathDB" id="TriTrypDB:BCY84_18509"/>
<comment type="similarity">
    <text evidence="1">Belongs to the actin family.</text>
</comment>
<comment type="caution">
    <text evidence="2">The sequence shown here is derived from an EMBL/GenBank/DDBJ whole genome shotgun (WGS) entry which is preliminary data.</text>
</comment>
<evidence type="ECO:0000313" key="2">
    <source>
        <dbReference type="EMBL" id="PWV01327.1"/>
    </source>
</evidence>
<dbReference type="VEuPathDB" id="TriTrypDB:TcG_00127"/>
<dbReference type="VEuPathDB" id="TriTrypDB:TCDM_05333"/>
<dbReference type="VEuPathDB" id="TriTrypDB:C4B63_4g538"/>
<organism evidence="2 3">
    <name type="scientific">Trypanosoma cruzi</name>
    <dbReference type="NCBI Taxonomy" id="5693"/>
    <lineage>
        <taxon>Eukaryota</taxon>
        <taxon>Discoba</taxon>
        <taxon>Euglenozoa</taxon>
        <taxon>Kinetoplastea</taxon>
        <taxon>Metakinetoplastina</taxon>
        <taxon>Trypanosomatida</taxon>
        <taxon>Trypanosomatidae</taxon>
        <taxon>Trypanosoma</taxon>
        <taxon>Schizotrypanum</taxon>
    </lineage>
</organism>
<dbReference type="Pfam" id="PF00022">
    <property type="entry name" value="Actin"/>
    <property type="match status" value="1"/>
</dbReference>
<evidence type="ECO:0000313" key="3">
    <source>
        <dbReference type="Proteomes" id="UP000246121"/>
    </source>
</evidence>
<dbReference type="InterPro" id="IPR004000">
    <property type="entry name" value="Actin"/>
</dbReference>
<accession>A0A2V2VZQ2</accession>
<dbReference type="VEuPathDB" id="TriTrypDB:TcCLB.508899.110"/>